<reference evidence="2 3" key="1">
    <citation type="submission" date="2016-02" db="EMBL/GenBank/DDBJ databases">
        <title>Genome analysis of coral dinoflagellate symbionts highlights evolutionary adaptations to a symbiotic lifestyle.</title>
        <authorList>
            <person name="Aranda M."/>
            <person name="Li Y."/>
            <person name="Liew Y.J."/>
            <person name="Baumgarten S."/>
            <person name="Simakov O."/>
            <person name="Wilson M."/>
            <person name="Piel J."/>
            <person name="Ashoor H."/>
            <person name="Bougouffa S."/>
            <person name="Bajic V.B."/>
            <person name="Ryu T."/>
            <person name="Ravasi T."/>
            <person name="Bayer T."/>
            <person name="Micklem G."/>
            <person name="Kim H."/>
            <person name="Bhak J."/>
            <person name="Lajeunesse T.C."/>
            <person name="Voolstra C.R."/>
        </authorList>
    </citation>
    <scope>NUCLEOTIDE SEQUENCE [LARGE SCALE GENOMIC DNA]</scope>
    <source>
        <strain evidence="2 3">CCMP2467</strain>
    </source>
</reference>
<feature type="compositionally biased region" description="Polar residues" evidence="1">
    <location>
        <begin position="229"/>
        <end position="242"/>
    </location>
</feature>
<comment type="caution">
    <text evidence="2">The sequence shown here is derived from an EMBL/GenBank/DDBJ whole genome shotgun (WGS) entry which is preliminary data.</text>
</comment>
<proteinExistence type="predicted"/>
<dbReference type="Proteomes" id="UP000186817">
    <property type="component" value="Unassembled WGS sequence"/>
</dbReference>
<dbReference type="OrthoDB" id="436814at2759"/>
<gene>
    <name evidence="2" type="ORF">AK812_SmicGene35786</name>
</gene>
<evidence type="ECO:0000313" key="3">
    <source>
        <dbReference type="Proteomes" id="UP000186817"/>
    </source>
</evidence>
<feature type="compositionally biased region" description="Acidic residues" evidence="1">
    <location>
        <begin position="358"/>
        <end position="387"/>
    </location>
</feature>
<dbReference type="EMBL" id="LSRX01001115">
    <property type="protein sequence ID" value="OLP83462.1"/>
    <property type="molecule type" value="Genomic_DNA"/>
</dbReference>
<protein>
    <submittedName>
        <fullName evidence="2">Uncharacterized protein</fullName>
    </submittedName>
</protein>
<feature type="region of interest" description="Disordered" evidence="1">
    <location>
        <begin position="334"/>
        <end position="453"/>
    </location>
</feature>
<organism evidence="2 3">
    <name type="scientific">Symbiodinium microadriaticum</name>
    <name type="common">Dinoflagellate</name>
    <name type="synonym">Zooxanthella microadriatica</name>
    <dbReference type="NCBI Taxonomy" id="2951"/>
    <lineage>
        <taxon>Eukaryota</taxon>
        <taxon>Sar</taxon>
        <taxon>Alveolata</taxon>
        <taxon>Dinophyceae</taxon>
        <taxon>Suessiales</taxon>
        <taxon>Symbiodiniaceae</taxon>
        <taxon>Symbiodinium</taxon>
    </lineage>
</organism>
<accession>A0A1Q9CKK8</accession>
<feature type="compositionally biased region" description="Low complexity" evidence="1">
    <location>
        <begin position="392"/>
        <end position="405"/>
    </location>
</feature>
<feature type="compositionally biased region" description="Low complexity" evidence="1">
    <location>
        <begin position="334"/>
        <end position="357"/>
    </location>
</feature>
<feature type="region of interest" description="Disordered" evidence="1">
    <location>
        <begin position="214"/>
        <end position="243"/>
    </location>
</feature>
<dbReference type="AlphaFoldDB" id="A0A1Q9CKK8"/>
<evidence type="ECO:0000313" key="2">
    <source>
        <dbReference type="EMBL" id="OLP83462.1"/>
    </source>
</evidence>
<keyword evidence="3" id="KW-1185">Reference proteome</keyword>
<evidence type="ECO:0000256" key="1">
    <source>
        <dbReference type="SAM" id="MobiDB-lite"/>
    </source>
</evidence>
<name>A0A1Q9CKK8_SYMMI</name>
<sequence>MDPTNPHETASTLTTLMMETIEGGKHPLPLLLEDPHRGQNYAYTAAAKHGAQAHDMVGVENLMPRGNTLPTSQRRNFTASLLRRSSSHYVARGCVAFIAGLSSEVLAAIGMPISGPRLLPALVVLAAPRLWAERGSLDSGQSLSLDQAVANGFTYNDILDALQELQHEKLAEETQSVSRVSRHAYDTSAAAGGVDPVQDEASTTDVLETSIATTTEKVGAQAGSDAESDTSGQSEQNGQAAQDSVKLKQRFYSHFRSKQEEDSRQFAKFPEMVEILESKANQVMTRSRRWKSLLEKINQGNRNFTSLIKKFGSAVKEDNLAKVQRVVTVLNGSESAPAAQASSSSTSTTVTPTPSDLGLDEDEDEDDEDEDRQEEEGEDEDESDEQADPTVANAKQAPQAAQALAPIRQVTTSPRTDEKDGSEVEPSTTVEDDTTPAPGRLGIDDNSVEDDDS</sequence>